<dbReference type="AlphaFoldDB" id="A0A183TU57"/>
<sequence length="169" mass="19159">RPDDDLSQSEDDRPSDNASDLASHQPTIFVGHVKQEVTNFELKTYFSQFGQVSKAEVVHNWATSESRGYGLVTFDKPLQGVVNPKGIFVCYLPESTEPSDLYEYFSKFGIITEVTLMKNRMKWDSRRCGFVFFRDTDAVKKVLETQPHMVNATQVIVFSACSRQSDDTG</sequence>
<dbReference type="Gene3D" id="3.30.70.330">
    <property type="match status" value="2"/>
</dbReference>
<dbReference type="SMART" id="SM00360">
    <property type="entry name" value="RRM"/>
    <property type="match status" value="2"/>
</dbReference>
<gene>
    <name evidence="4" type="ORF">SSLN_LOCUS20005</name>
</gene>
<dbReference type="InterPro" id="IPR012677">
    <property type="entry name" value="Nucleotide-bd_a/b_plait_sf"/>
</dbReference>
<organism evidence="6">
    <name type="scientific">Schistocephalus solidus</name>
    <name type="common">Tapeworm</name>
    <dbReference type="NCBI Taxonomy" id="70667"/>
    <lineage>
        <taxon>Eukaryota</taxon>
        <taxon>Metazoa</taxon>
        <taxon>Spiralia</taxon>
        <taxon>Lophotrochozoa</taxon>
        <taxon>Platyhelminthes</taxon>
        <taxon>Cestoda</taxon>
        <taxon>Eucestoda</taxon>
        <taxon>Diphyllobothriidea</taxon>
        <taxon>Diphyllobothriidae</taxon>
        <taxon>Schistocephalus</taxon>
    </lineage>
</organism>
<dbReference type="InterPro" id="IPR035979">
    <property type="entry name" value="RBD_domain_sf"/>
</dbReference>
<dbReference type="STRING" id="70667.A0A183TU57"/>
<dbReference type="OrthoDB" id="21467at2759"/>
<evidence type="ECO:0000256" key="2">
    <source>
        <dbReference type="SAM" id="MobiDB-lite"/>
    </source>
</evidence>
<feature type="domain" description="RRM" evidence="3">
    <location>
        <begin position="85"/>
        <end position="169"/>
    </location>
</feature>
<keyword evidence="5" id="KW-1185">Reference proteome</keyword>
<dbReference type="EMBL" id="UYSU01051397">
    <property type="protein sequence ID" value="VDM06391.1"/>
    <property type="molecule type" value="Genomic_DNA"/>
</dbReference>
<evidence type="ECO:0000313" key="5">
    <source>
        <dbReference type="Proteomes" id="UP000275846"/>
    </source>
</evidence>
<evidence type="ECO:0000313" key="4">
    <source>
        <dbReference type="EMBL" id="VDM06391.1"/>
    </source>
</evidence>
<name>A0A183TU57_SCHSO</name>
<dbReference type="InterPro" id="IPR000504">
    <property type="entry name" value="RRM_dom"/>
</dbReference>
<feature type="region of interest" description="Disordered" evidence="2">
    <location>
        <begin position="1"/>
        <end position="22"/>
    </location>
</feature>
<evidence type="ECO:0000256" key="1">
    <source>
        <dbReference type="PROSITE-ProRule" id="PRU00176"/>
    </source>
</evidence>
<reference evidence="6" key="1">
    <citation type="submission" date="2016-06" db="UniProtKB">
        <authorList>
            <consortium name="WormBaseParasite"/>
        </authorList>
    </citation>
    <scope>IDENTIFICATION</scope>
</reference>
<dbReference type="GO" id="GO:0003723">
    <property type="term" value="F:RNA binding"/>
    <property type="evidence" value="ECO:0007669"/>
    <property type="project" value="UniProtKB-UniRule"/>
</dbReference>
<dbReference type="Proteomes" id="UP000275846">
    <property type="component" value="Unassembled WGS sequence"/>
</dbReference>
<evidence type="ECO:0000259" key="3">
    <source>
        <dbReference type="PROSITE" id="PS50102"/>
    </source>
</evidence>
<dbReference type="PANTHER" id="PTHR15241">
    <property type="entry name" value="TRANSFORMER-2-RELATED"/>
    <property type="match status" value="1"/>
</dbReference>
<proteinExistence type="predicted"/>
<protein>
    <submittedName>
        <fullName evidence="6">RRM domain-containing protein</fullName>
    </submittedName>
</protein>
<reference evidence="4 5" key="2">
    <citation type="submission" date="2018-11" db="EMBL/GenBank/DDBJ databases">
        <authorList>
            <consortium name="Pathogen Informatics"/>
        </authorList>
    </citation>
    <scope>NUCLEOTIDE SEQUENCE [LARGE SCALE GENOMIC DNA]</scope>
    <source>
        <strain evidence="4 5">NST_G2</strain>
    </source>
</reference>
<dbReference type="Pfam" id="PF00076">
    <property type="entry name" value="RRM_1"/>
    <property type="match status" value="2"/>
</dbReference>
<dbReference type="PROSITE" id="PS50102">
    <property type="entry name" value="RRM"/>
    <property type="match status" value="2"/>
</dbReference>
<dbReference type="WBParaSite" id="SSLN_0002074701-mRNA-1">
    <property type="protein sequence ID" value="SSLN_0002074701-mRNA-1"/>
    <property type="gene ID" value="SSLN_0002074701"/>
</dbReference>
<evidence type="ECO:0000313" key="6">
    <source>
        <dbReference type="WBParaSite" id="SSLN_0002074701-mRNA-1"/>
    </source>
</evidence>
<dbReference type="SUPFAM" id="SSF54928">
    <property type="entry name" value="RNA-binding domain, RBD"/>
    <property type="match status" value="2"/>
</dbReference>
<dbReference type="PANTHER" id="PTHR15241:SF304">
    <property type="entry name" value="RRM DOMAIN-CONTAINING PROTEIN"/>
    <property type="match status" value="1"/>
</dbReference>
<accession>A0A183TU57</accession>
<keyword evidence="1" id="KW-0694">RNA-binding</keyword>
<feature type="domain" description="RRM" evidence="3">
    <location>
        <begin position="26"/>
        <end position="77"/>
    </location>
</feature>